<dbReference type="InterPro" id="IPR012938">
    <property type="entry name" value="Glc/Sorbosone_DH"/>
</dbReference>
<dbReference type="Proteomes" id="UP000664859">
    <property type="component" value="Unassembled WGS sequence"/>
</dbReference>
<dbReference type="AlphaFoldDB" id="A0A835YHX0"/>
<organism evidence="2 3">
    <name type="scientific">Tribonema minus</name>
    <dbReference type="NCBI Taxonomy" id="303371"/>
    <lineage>
        <taxon>Eukaryota</taxon>
        <taxon>Sar</taxon>
        <taxon>Stramenopiles</taxon>
        <taxon>Ochrophyta</taxon>
        <taxon>PX clade</taxon>
        <taxon>Xanthophyceae</taxon>
        <taxon>Tribonematales</taxon>
        <taxon>Tribonemataceae</taxon>
        <taxon>Tribonema</taxon>
    </lineage>
</organism>
<sequence length="382" mass="41884">MTKHPVKDEWWVWLSSAQVFKVPNTRTAVESDIKLVLDLTTLGLQVGAEPVKQFPIFLAFSPDFDVTGFVYVAHFVKGQFTLSRIGMLSNPPKADTLLKFDCGGHMGSWMGFNPLELGVHTRADAEAGSFILYVTVGDCDVREAAQDMGLYNGKVLRLHVGPTGLLSNLPSNPFYNEATPRDVPGRIFAIGFRNPFHGGFDRDGTFLVGDVGEEDIEEVDLVTAGSNYGWPEWEGTRCNTTRCNALGYTPPVYEYCHRANSTAAAVCRPSQDLFGGGPYSAVIGGAFYYGRKYAHTALYGGFIFADYNKHIIMMLKKDPASNDWIRSTVYDWTQLLQGPIGIYPDDDGELLVTVLSRGPDGITVNGSSILQLGCGMLCATEE</sequence>
<gene>
    <name evidence="2" type="ORF">JKP88DRAFT_351350</name>
</gene>
<reference evidence="2" key="1">
    <citation type="submission" date="2021-02" db="EMBL/GenBank/DDBJ databases">
        <title>First Annotated Genome of the Yellow-green Alga Tribonema minus.</title>
        <authorList>
            <person name="Mahan K.M."/>
        </authorList>
    </citation>
    <scope>NUCLEOTIDE SEQUENCE</scope>
    <source>
        <strain evidence="2">UTEX B ZZ1240</strain>
    </source>
</reference>
<dbReference type="SUPFAM" id="SSF50952">
    <property type="entry name" value="Soluble quinoprotein glucose dehydrogenase"/>
    <property type="match status" value="1"/>
</dbReference>
<proteinExistence type="predicted"/>
<dbReference type="PANTHER" id="PTHR19328">
    <property type="entry name" value="HEDGEHOG-INTERACTING PROTEIN"/>
    <property type="match status" value="1"/>
</dbReference>
<dbReference type="PANTHER" id="PTHR19328:SF13">
    <property type="entry name" value="HIPL1 PROTEIN"/>
    <property type="match status" value="1"/>
</dbReference>
<dbReference type="Gene3D" id="2.120.10.30">
    <property type="entry name" value="TolB, C-terminal domain"/>
    <property type="match status" value="1"/>
</dbReference>
<keyword evidence="3" id="KW-1185">Reference proteome</keyword>
<feature type="domain" description="Glucose/Sorbosone dehydrogenase" evidence="1">
    <location>
        <begin position="131"/>
        <end position="241"/>
    </location>
</feature>
<dbReference type="Pfam" id="PF07995">
    <property type="entry name" value="GSDH"/>
    <property type="match status" value="1"/>
</dbReference>
<accession>A0A835YHX0</accession>
<evidence type="ECO:0000313" key="3">
    <source>
        <dbReference type="Proteomes" id="UP000664859"/>
    </source>
</evidence>
<dbReference type="InterPro" id="IPR011042">
    <property type="entry name" value="6-blade_b-propeller_TolB-like"/>
</dbReference>
<dbReference type="EMBL" id="JAFCMP010000545">
    <property type="protein sequence ID" value="KAG5175816.1"/>
    <property type="molecule type" value="Genomic_DNA"/>
</dbReference>
<protein>
    <submittedName>
        <fullName evidence="2">Sorbosone dehydrogenase-domain-containing protein</fullName>
    </submittedName>
</protein>
<evidence type="ECO:0000259" key="1">
    <source>
        <dbReference type="Pfam" id="PF07995"/>
    </source>
</evidence>
<dbReference type="OrthoDB" id="10266706at2759"/>
<dbReference type="InterPro" id="IPR011041">
    <property type="entry name" value="Quinoprot_gluc/sorb_DH_b-prop"/>
</dbReference>
<evidence type="ECO:0000313" key="2">
    <source>
        <dbReference type="EMBL" id="KAG5175816.1"/>
    </source>
</evidence>
<comment type="caution">
    <text evidence="2">The sequence shown here is derived from an EMBL/GenBank/DDBJ whole genome shotgun (WGS) entry which is preliminary data.</text>
</comment>
<name>A0A835YHX0_9STRA</name>